<evidence type="ECO:0000313" key="4">
    <source>
        <dbReference type="EMBL" id="GAA0317063.1"/>
    </source>
</evidence>
<gene>
    <name evidence="4" type="ORF">GCM10010302_65150</name>
</gene>
<protein>
    <recommendedName>
        <fullName evidence="3">DUF4232 domain-containing protein</fullName>
    </recommendedName>
</protein>
<dbReference type="InterPro" id="IPR025326">
    <property type="entry name" value="DUF4232"/>
</dbReference>
<feature type="signal peptide" evidence="2">
    <location>
        <begin position="1"/>
        <end position="30"/>
    </location>
</feature>
<comment type="caution">
    <text evidence="4">The sequence shown here is derived from an EMBL/GenBank/DDBJ whole genome shotgun (WGS) entry which is preliminary data.</text>
</comment>
<evidence type="ECO:0000256" key="1">
    <source>
        <dbReference type="SAM" id="MobiDB-lite"/>
    </source>
</evidence>
<organism evidence="4 5">
    <name type="scientific">Streptomyces polychromogenes</name>
    <dbReference type="NCBI Taxonomy" id="67342"/>
    <lineage>
        <taxon>Bacteria</taxon>
        <taxon>Bacillati</taxon>
        <taxon>Actinomycetota</taxon>
        <taxon>Actinomycetes</taxon>
        <taxon>Kitasatosporales</taxon>
        <taxon>Streptomycetaceae</taxon>
        <taxon>Streptomyces</taxon>
    </lineage>
</organism>
<feature type="domain" description="DUF4232" evidence="3">
    <location>
        <begin position="99"/>
        <end position="235"/>
    </location>
</feature>
<feature type="region of interest" description="Disordered" evidence="1">
    <location>
        <begin position="31"/>
        <end position="97"/>
    </location>
</feature>
<feature type="compositionally biased region" description="Low complexity" evidence="1">
    <location>
        <begin position="33"/>
        <end position="55"/>
    </location>
</feature>
<accession>A0ABN0VTR9</accession>
<feature type="chain" id="PRO_5045121537" description="DUF4232 domain-containing protein" evidence="2">
    <location>
        <begin position="31"/>
        <end position="241"/>
    </location>
</feature>
<evidence type="ECO:0000313" key="5">
    <source>
        <dbReference type="Proteomes" id="UP001501867"/>
    </source>
</evidence>
<keyword evidence="5" id="KW-1185">Reference proteome</keyword>
<dbReference type="Pfam" id="PF14016">
    <property type="entry name" value="DUF4232"/>
    <property type="match status" value="1"/>
</dbReference>
<dbReference type="RefSeq" id="WP_344167178.1">
    <property type="nucleotide sequence ID" value="NZ_BAAABV010000028.1"/>
</dbReference>
<name>A0ABN0VTR9_9ACTN</name>
<evidence type="ECO:0000259" key="3">
    <source>
        <dbReference type="Pfam" id="PF14016"/>
    </source>
</evidence>
<dbReference type="EMBL" id="BAAABV010000028">
    <property type="protein sequence ID" value="GAA0317063.1"/>
    <property type="molecule type" value="Genomic_DNA"/>
</dbReference>
<keyword evidence="2" id="KW-0732">Signal</keyword>
<dbReference type="Proteomes" id="UP001501867">
    <property type="component" value="Unassembled WGS sequence"/>
</dbReference>
<proteinExistence type="predicted"/>
<feature type="compositionally biased region" description="Gly residues" evidence="1">
    <location>
        <begin position="56"/>
        <end position="83"/>
    </location>
</feature>
<sequence>MQYAAGLRRTATALAAAAAATALMTGCGPAGDTGAAARPSSPPAASGPAATPAGAATGGTGGSGGAGGSAGSSATGGTGGGGAKPTPSAPGGGGKAKACTIEDLEVSPAHQADVRPTGTGTGAVVISVKSRSTCTLLGFPQVAGAGNGSPDKNLPLATTNSGTAAPVSLTPGARAWTKLTFVNVQGEADGYCVSGSTPVVFPSLVIRVPGAGSHQIGMDDGQFAECDNKVTVTAFSATKPS</sequence>
<evidence type="ECO:0000256" key="2">
    <source>
        <dbReference type="SAM" id="SignalP"/>
    </source>
</evidence>
<reference evidence="4 5" key="1">
    <citation type="journal article" date="2019" name="Int. J. Syst. Evol. Microbiol.">
        <title>The Global Catalogue of Microorganisms (GCM) 10K type strain sequencing project: providing services to taxonomists for standard genome sequencing and annotation.</title>
        <authorList>
            <consortium name="The Broad Institute Genomics Platform"/>
            <consortium name="The Broad Institute Genome Sequencing Center for Infectious Disease"/>
            <person name="Wu L."/>
            <person name="Ma J."/>
        </authorList>
    </citation>
    <scope>NUCLEOTIDE SEQUENCE [LARGE SCALE GENOMIC DNA]</scope>
    <source>
        <strain evidence="4 5">JCM 4505</strain>
    </source>
</reference>